<evidence type="ECO:0008006" key="3">
    <source>
        <dbReference type="Google" id="ProtNLM"/>
    </source>
</evidence>
<proteinExistence type="predicted"/>
<dbReference type="EMBL" id="NBNE01007659">
    <property type="protein sequence ID" value="OWZ00380.1"/>
    <property type="molecule type" value="Genomic_DNA"/>
</dbReference>
<evidence type="ECO:0000313" key="1">
    <source>
        <dbReference type="EMBL" id="OWZ00380.1"/>
    </source>
</evidence>
<evidence type="ECO:0000313" key="2">
    <source>
        <dbReference type="Proteomes" id="UP000198211"/>
    </source>
</evidence>
<keyword evidence="2" id="KW-1185">Reference proteome</keyword>
<reference evidence="2" key="1">
    <citation type="submission" date="2017-03" db="EMBL/GenBank/DDBJ databases">
        <title>Phytopthora megakarya and P. palmivora, two closely related causual agents of cacao black pod achieved similar genome size and gene model numbers by different mechanisms.</title>
        <authorList>
            <person name="Ali S."/>
            <person name="Shao J."/>
            <person name="Larry D.J."/>
            <person name="Kronmiller B."/>
            <person name="Shen D."/>
            <person name="Strem M.D."/>
            <person name="Melnick R.L."/>
            <person name="Guiltinan M.J."/>
            <person name="Tyler B.M."/>
            <person name="Meinhardt L.W."/>
            <person name="Bailey B.A."/>
        </authorList>
    </citation>
    <scope>NUCLEOTIDE SEQUENCE [LARGE SCALE GENOMIC DNA]</scope>
    <source>
        <strain evidence="2">zdho120</strain>
    </source>
</reference>
<organism evidence="1 2">
    <name type="scientific">Phytophthora megakarya</name>
    <dbReference type="NCBI Taxonomy" id="4795"/>
    <lineage>
        <taxon>Eukaryota</taxon>
        <taxon>Sar</taxon>
        <taxon>Stramenopiles</taxon>
        <taxon>Oomycota</taxon>
        <taxon>Peronosporomycetes</taxon>
        <taxon>Peronosporales</taxon>
        <taxon>Peronosporaceae</taxon>
        <taxon>Phytophthora</taxon>
    </lineage>
</organism>
<comment type="caution">
    <text evidence="1">The sequence shown here is derived from an EMBL/GenBank/DDBJ whole genome shotgun (WGS) entry which is preliminary data.</text>
</comment>
<dbReference type="Proteomes" id="UP000198211">
    <property type="component" value="Unassembled WGS sequence"/>
</dbReference>
<accession>A0A225V7H8</accession>
<sequence length="348" mass="39053">MVSVNIPSNPVTRGVTAFRLLPSSTISIPDVHGSVRFSSQFLPNDVSSTCTTSFPTNEVEKADIPSQTLPNSQLREDYYEFGTSHQQRMDPITVKTPTLVEAAISAFRRRRGRVYQARYRLKKVKTLHNLEMTIVKLREEIKRLTIEKPITSLCLSTISSSTALGVVVEYLRIFRFGVQQDPSTSDVVGELTITMQRNFLQTVMTPDVTDGRAIGVDAIMETWKYMSSCFPGLAIETTCLEIGPNGSVVATTRHSLTINENMLQLMFPHVLHGDGRYPQLLNQLLRQHIAIQSTVRFEWDDDSGLLSRFLFKGDLITPMLRLLGNLEDVSRLFSNARLTPECGIVVDL</sequence>
<gene>
    <name evidence="1" type="ORF">PHMEG_00028441</name>
</gene>
<dbReference type="AlphaFoldDB" id="A0A225V7H8"/>
<dbReference type="OrthoDB" id="126855at2759"/>
<dbReference type="CDD" id="cd14686">
    <property type="entry name" value="bZIP"/>
    <property type="match status" value="1"/>
</dbReference>
<protein>
    <recommendedName>
        <fullName evidence="3">Bzip transcription factor</fullName>
    </recommendedName>
</protein>
<name>A0A225V7H8_9STRA</name>